<dbReference type="AlphaFoldDB" id="C3ZUL6"/>
<proteinExistence type="predicted"/>
<reference evidence="2" key="1">
    <citation type="journal article" date="2008" name="Nature">
        <title>The amphioxus genome and the evolution of the chordate karyotype.</title>
        <authorList>
            <consortium name="US DOE Joint Genome Institute (JGI-PGF)"/>
            <person name="Putnam N.H."/>
            <person name="Butts T."/>
            <person name="Ferrier D.E.K."/>
            <person name="Furlong R.F."/>
            <person name="Hellsten U."/>
            <person name="Kawashima T."/>
            <person name="Robinson-Rechavi M."/>
            <person name="Shoguchi E."/>
            <person name="Terry A."/>
            <person name="Yu J.-K."/>
            <person name="Benito-Gutierrez E.L."/>
            <person name="Dubchak I."/>
            <person name="Garcia-Fernandez J."/>
            <person name="Gibson-Brown J.J."/>
            <person name="Grigoriev I.V."/>
            <person name="Horton A.C."/>
            <person name="de Jong P.J."/>
            <person name="Jurka J."/>
            <person name="Kapitonov V.V."/>
            <person name="Kohara Y."/>
            <person name="Kuroki Y."/>
            <person name="Lindquist E."/>
            <person name="Lucas S."/>
            <person name="Osoegawa K."/>
            <person name="Pennacchio L.A."/>
            <person name="Salamov A.A."/>
            <person name="Satou Y."/>
            <person name="Sauka-Spengler T."/>
            <person name="Schmutz J."/>
            <person name="Shin-I T."/>
            <person name="Toyoda A."/>
            <person name="Bronner-Fraser M."/>
            <person name="Fujiyama A."/>
            <person name="Holland L.Z."/>
            <person name="Holland P.W.H."/>
            <person name="Satoh N."/>
            <person name="Rokhsar D.S."/>
        </authorList>
    </citation>
    <scope>NUCLEOTIDE SEQUENCE [LARGE SCALE GENOMIC DNA]</scope>
    <source>
        <strain evidence="2">S238N-H82</strain>
        <tissue evidence="2">Testes</tissue>
    </source>
</reference>
<accession>C3ZUL6</accession>
<evidence type="ECO:0000256" key="1">
    <source>
        <dbReference type="SAM" id="MobiDB-lite"/>
    </source>
</evidence>
<dbReference type="EMBL" id="GG666684">
    <property type="protein sequence ID" value="EEN43728.1"/>
    <property type="molecule type" value="Genomic_DNA"/>
</dbReference>
<dbReference type="InParanoid" id="C3ZUL6"/>
<feature type="region of interest" description="Disordered" evidence="1">
    <location>
        <begin position="67"/>
        <end position="89"/>
    </location>
</feature>
<sequence length="434" mass="48837">MESCHSCGNLFIKGTKVYSRKMISTIISPLTYKHVFAASPSVSCFLCSSCIQQLNSKTVKWKRKWSARLSPSKSPKGSVRKSFGTQSSSGLMGSCGQVGDAVRMLGRKQYLKAFRLLLQHPATKQQLLTACKEAIIHEHVDLPDVHDFDGVMDLMMALDGVEVEEEVQHVDLPDVPDLDDVMDLMMALDDIEVEVGGKTEDGDTVPWFGKVADAVTKRSQIKVQWYVITPDHSYKTYKSVSRPRHILKCRRYWSMKTCDGDPDLLWSRLDNIVKHYQYHQILRNAREYKVVALLSKRCWALVLQVFQLCQSNSIATKDRQATVLMFRPFNGLLEKDIFLWLSKYAIVPQGAGMNVKTLVESLSCDSVEQEEPHPSHGPDDEDVQQGKVTCRMLQAVAADQSQPVRRVYDALERGRAALVPPIPYDVGDVGGDLE</sequence>
<gene>
    <name evidence="2" type="ORF">BRAFLDRAFT_94621</name>
</gene>
<organism>
    <name type="scientific">Branchiostoma floridae</name>
    <name type="common">Florida lancelet</name>
    <name type="synonym">Amphioxus</name>
    <dbReference type="NCBI Taxonomy" id="7739"/>
    <lineage>
        <taxon>Eukaryota</taxon>
        <taxon>Metazoa</taxon>
        <taxon>Chordata</taxon>
        <taxon>Cephalochordata</taxon>
        <taxon>Leptocardii</taxon>
        <taxon>Amphioxiformes</taxon>
        <taxon>Branchiostomatidae</taxon>
        <taxon>Branchiostoma</taxon>
    </lineage>
</organism>
<name>C3ZUL6_BRAFL</name>
<evidence type="ECO:0000313" key="2">
    <source>
        <dbReference type="EMBL" id="EEN43728.1"/>
    </source>
</evidence>
<protein>
    <submittedName>
        <fullName evidence="2">Uncharacterized protein</fullName>
    </submittedName>
</protein>